<evidence type="ECO:0000256" key="5">
    <source>
        <dbReference type="RuleBase" id="RU003616"/>
    </source>
</evidence>
<dbReference type="CDD" id="cd06464">
    <property type="entry name" value="ACD_sHsps-like"/>
    <property type="match status" value="1"/>
</dbReference>
<dbReference type="GO" id="GO:0005886">
    <property type="term" value="C:plasma membrane"/>
    <property type="evidence" value="ECO:0007669"/>
    <property type="project" value="UniProtKB-SubCell"/>
</dbReference>
<organism evidence="9 10">
    <name type="scientific">Buddleja alternifolia</name>
    <dbReference type="NCBI Taxonomy" id="168488"/>
    <lineage>
        <taxon>Eukaryota</taxon>
        <taxon>Viridiplantae</taxon>
        <taxon>Streptophyta</taxon>
        <taxon>Embryophyta</taxon>
        <taxon>Tracheophyta</taxon>
        <taxon>Spermatophyta</taxon>
        <taxon>Magnoliopsida</taxon>
        <taxon>eudicotyledons</taxon>
        <taxon>Gunneridae</taxon>
        <taxon>Pentapetalae</taxon>
        <taxon>asterids</taxon>
        <taxon>lamiids</taxon>
        <taxon>Lamiales</taxon>
        <taxon>Scrophulariaceae</taxon>
        <taxon>Buddlejeae</taxon>
        <taxon>Buddleja</taxon>
    </lineage>
</organism>
<feature type="compositionally biased region" description="Basic and acidic residues" evidence="6">
    <location>
        <begin position="193"/>
        <end position="203"/>
    </location>
</feature>
<reference evidence="9" key="1">
    <citation type="submission" date="2019-10" db="EMBL/GenBank/DDBJ databases">
        <authorList>
            <person name="Zhang R."/>
            <person name="Pan Y."/>
            <person name="Wang J."/>
            <person name="Ma R."/>
            <person name="Yu S."/>
        </authorList>
    </citation>
    <scope>NUCLEOTIDE SEQUENCE</scope>
    <source>
        <strain evidence="9">LA-IB0</strain>
        <tissue evidence="9">Leaf</tissue>
    </source>
</reference>
<proteinExistence type="inferred from homology"/>
<sequence>MELGLKLIRESDGLTSDVHVAKDRVDPRFLSQETEDMFILTARLKGYNRGNIKIDINEDGTLIAVNGERRVKETVIIGWNVYNKDTEVKGFKRAFGIPKGVILDKIKAKFNEDESSLTITMPKKVKGILGKVIEEIKEKEEIIEENLLHQENDEKSGAKKGEEIPEEVKEVGKCVSGYTENDAKVHNFEVGEKGHGASADEKPFQGPKNDQVLDHGESSGTKELEKQDQKENENENVNSIHGEEKETSVVQTSEESRDDEPDRVEEDEQKNWGERLKICAPIVAGSALLVSFVVFVIQYVRNQNRRKD</sequence>
<dbReference type="Proteomes" id="UP000826271">
    <property type="component" value="Unassembled WGS sequence"/>
</dbReference>
<evidence type="ECO:0000313" key="10">
    <source>
        <dbReference type="Proteomes" id="UP000826271"/>
    </source>
</evidence>
<dbReference type="PROSITE" id="PS01031">
    <property type="entry name" value="SHSP"/>
    <property type="match status" value="1"/>
</dbReference>
<comment type="similarity">
    <text evidence="4 5">Belongs to the small heat shock protein (HSP20) family.</text>
</comment>
<feature type="domain" description="SHSP" evidence="8">
    <location>
        <begin position="20"/>
        <end position="139"/>
    </location>
</feature>
<comment type="caution">
    <text evidence="9">The sequence shown here is derived from an EMBL/GenBank/DDBJ whole genome shotgun (WGS) entry which is preliminary data.</text>
</comment>
<dbReference type="GO" id="GO:0034605">
    <property type="term" value="P:cellular response to heat"/>
    <property type="evidence" value="ECO:0007669"/>
    <property type="project" value="TreeGrafter"/>
</dbReference>
<dbReference type="AlphaFoldDB" id="A0AAV6Y4W6"/>
<evidence type="ECO:0000256" key="7">
    <source>
        <dbReference type="SAM" id="Phobius"/>
    </source>
</evidence>
<dbReference type="PANTHER" id="PTHR43670">
    <property type="entry name" value="HEAT SHOCK PROTEIN 26"/>
    <property type="match status" value="1"/>
</dbReference>
<evidence type="ECO:0000256" key="6">
    <source>
        <dbReference type="SAM" id="MobiDB-lite"/>
    </source>
</evidence>
<dbReference type="PANTHER" id="PTHR43670:SF34">
    <property type="entry name" value="HSP20-LIKE CHAPERONES SUPERFAMILY PROTEIN"/>
    <property type="match status" value="1"/>
</dbReference>
<name>A0AAV6Y4W6_9LAMI</name>
<dbReference type="Pfam" id="PF00011">
    <property type="entry name" value="HSP20"/>
    <property type="match status" value="1"/>
</dbReference>
<dbReference type="SUPFAM" id="SSF49764">
    <property type="entry name" value="HSP20-like chaperones"/>
    <property type="match status" value="1"/>
</dbReference>
<keyword evidence="10" id="KW-1185">Reference proteome</keyword>
<keyword evidence="7" id="KW-0812">Transmembrane</keyword>
<feature type="compositionally biased region" description="Acidic residues" evidence="6">
    <location>
        <begin position="256"/>
        <end position="268"/>
    </location>
</feature>
<dbReference type="InterPro" id="IPR008978">
    <property type="entry name" value="HSP20-like_chaperone"/>
</dbReference>
<evidence type="ECO:0000259" key="8">
    <source>
        <dbReference type="PROSITE" id="PS01031"/>
    </source>
</evidence>
<feature type="transmembrane region" description="Helical" evidence="7">
    <location>
        <begin position="280"/>
        <end position="300"/>
    </location>
</feature>
<accession>A0AAV6Y4W6</accession>
<keyword evidence="3" id="KW-0611">Plant defense</keyword>
<evidence type="ECO:0000256" key="1">
    <source>
        <dbReference type="ARBA" id="ARBA00004162"/>
    </source>
</evidence>
<evidence type="ECO:0000256" key="2">
    <source>
        <dbReference type="ARBA" id="ARBA00022475"/>
    </source>
</evidence>
<keyword evidence="2" id="KW-1003">Cell membrane</keyword>
<dbReference type="Gene3D" id="2.60.40.790">
    <property type="match status" value="1"/>
</dbReference>
<dbReference type="GO" id="GO:0006952">
    <property type="term" value="P:defense response"/>
    <property type="evidence" value="ECO:0007669"/>
    <property type="project" value="UniProtKB-KW"/>
</dbReference>
<feature type="compositionally biased region" description="Basic and acidic residues" evidence="6">
    <location>
        <begin position="211"/>
        <end position="233"/>
    </location>
</feature>
<evidence type="ECO:0000256" key="4">
    <source>
        <dbReference type="PROSITE-ProRule" id="PRU00285"/>
    </source>
</evidence>
<dbReference type="InterPro" id="IPR002068">
    <property type="entry name" value="A-crystallin/Hsp20_dom"/>
</dbReference>
<keyword evidence="7" id="KW-0472">Membrane</keyword>
<comment type="subcellular location">
    <subcellularLocation>
        <location evidence="1">Cell membrane</location>
        <topology evidence="1">Single-pass membrane protein</topology>
    </subcellularLocation>
</comment>
<keyword evidence="7" id="KW-1133">Transmembrane helix</keyword>
<evidence type="ECO:0000313" key="9">
    <source>
        <dbReference type="EMBL" id="KAG8389879.1"/>
    </source>
</evidence>
<evidence type="ECO:0000256" key="3">
    <source>
        <dbReference type="ARBA" id="ARBA00022821"/>
    </source>
</evidence>
<feature type="region of interest" description="Disordered" evidence="6">
    <location>
        <begin position="193"/>
        <end position="271"/>
    </location>
</feature>
<protein>
    <recommendedName>
        <fullName evidence="8">SHSP domain-containing protein</fullName>
    </recommendedName>
</protein>
<gene>
    <name evidence="9" type="ORF">BUALT_Bualt01G0024800</name>
</gene>
<dbReference type="EMBL" id="WHWC01000001">
    <property type="protein sequence ID" value="KAG8389879.1"/>
    <property type="molecule type" value="Genomic_DNA"/>
</dbReference>